<evidence type="ECO:0000313" key="1">
    <source>
        <dbReference type="EMBL" id="PTB48429.1"/>
    </source>
</evidence>
<protein>
    <submittedName>
        <fullName evidence="1">Uncharacterized protein</fullName>
    </submittedName>
</protein>
<dbReference type="AlphaFoldDB" id="A0A2T3ZUH1"/>
<sequence>MYGSFQRIPYPTHKSPMDGDTAHRDLDWVYASQTDRIYVLRVGDFGVTRQQKLDVLQNVFWPALARWVISRQLILPGGTILGGWWRADMQGMMDWYRECLHMTARWEDAIIAHTDGIWRTALETSPWRDWPEFFLLLNEPVVDASGQPIRDAQGRIVYKDRDPTTDGMEDAFLDVWEAVANSRSLADFVDKRTVKDGDLLASRTRTTTDLCHDVTIRFAFFILYCAQSIPATKPAITLSFHLHPNKEDGHIQSVEGRKKENTHMQSIKKHLF</sequence>
<accession>A0A2T3ZUH1</accession>
<name>A0A2T3ZUH1_TRIHA</name>
<dbReference type="GeneID" id="36619728"/>
<dbReference type="EMBL" id="KZ679699">
    <property type="protein sequence ID" value="PTB48429.1"/>
    <property type="molecule type" value="Genomic_DNA"/>
</dbReference>
<organism evidence="1 2">
    <name type="scientific">Trichoderma harzianum CBS 226.95</name>
    <dbReference type="NCBI Taxonomy" id="983964"/>
    <lineage>
        <taxon>Eukaryota</taxon>
        <taxon>Fungi</taxon>
        <taxon>Dikarya</taxon>
        <taxon>Ascomycota</taxon>
        <taxon>Pezizomycotina</taxon>
        <taxon>Sordariomycetes</taxon>
        <taxon>Hypocreomycetidae</taxon>
        <taxon>Hypocreales</taxon>
        <taxon>Hypocreaceae</taxon>
        <taxon>Trichoderma</taxon>
    </lineage>
</organism>
<keyword evidence="2" id="KW-1185">Reference proteome</keyword>
<dbReference type="Proteomes" id="UP000241690">
    <property type="component" value="Unassembled WGS sequence"/>
</dbReference>
<proteinExistence type="predicted"/>
<evidence type="ECO:0000313" key="2">
    <source>
        <dbReference type="Proteomes" id="UP000241690"/>
    </source>
</evidence>
<reference evidence="1 2" key="1">
    <citation type="submission" date="2016-07" db="EMBL/GenBank/DDBJ databases">
        <title>Multiple horizontal gene transfer events from other fungi enriched the ability of initially mycotrophic Trichoderma (Ascomycota) to feed on dead plant biomass.</title>
        <authorList>
            <consortium name="DOE Joint Genome Institute"/>
            <person name="Aerts A."/>
            <person name="Atanasova L."/>
            <person name="Chenthamara K."/>
            <person name="Zhang J."/>
            <person name="Grujic M."/>
            <person name="Henrissat B."/>
            <person name="Kuo A."/>
            <person name="Salamov A."/>
            <person name="Lipzen A."/>
            <person name="Labutti K."/>
            <person name="Barry K."/>
            <person name="Miao Y."/>
            <person name="Rahimi M.J."/>
            <person name="Shen Q."/>
            <person name="Grigoriev I.V."/>
            <person name="Kubicek C.P."/>
            <person name="Druzhinina I.S."/>
        </authorList>
    </citation>
    <scope>NUCLEOTIDE SEQUENCE [LARGE SCALE GENOMIC DNA]</scope>
    <source>
        <strain evidence="1 2">CBS 226.95</strain>
    </source>
</reference>
<dbReference type="RefSeq" id="XP_024768106.1">
    <property type="nucleotide sequence ID" value="XM_024911169.1"/>
</dbReference>
<gene>
    <name evidence="1" type="ORF">M431DRAFT_100140</name>
</gene>